<keyword evidence="4" id="KW-0633">Potassium transport</keyword>
<gene>
    <name evidence="13" type="ORF">SAMN06295945_0165</name>
</gene>
<protein>
    <submittedName>
        <fullName evidence="13">Kef-type potassium/proton antiporter, CPA2 family</fullName>
    </submittedName>
</protein>
<dbReference type="InterPro" id="IPR006153">
    <property type="entry name" value="Cation/H_exchanger_TM"/>
</dbReference>
<dbReference type="GO" id="GO:0006813">
    <property type="term" value="P:potassium ion transport"/>
    <property type="evidence" value="ECO:0007669"/>
    <property type="project" value="UniProtKB-KW"/>
</dbReference>
<evidence type="ECO:0000256" key="4">
    <source>
        <dbReference type="ARBA" id="ARBA00022538"/>
    </source>
</evidence>
<evidence type="ECO:0000256" key="9">
    <source>
        <dbReference type="ARBA" id="ARBA00023136"/>
    </source>
</evidence>
<dbReference type="Gene3D" id="3.40.50.720">
    <property type="entry name" value="NAD(P)-binding Rossmann-like Domain"/>
    <property type="match status" value="1"/>
</dbReference>
<keyword evidence="8" id="KW-0406">Ion transport</keyword>
<evidence type="ECO:0000256" key="6">
    <source>
        <dbReference type="ARBA" id="ARBA00022958"/>
    </source>
</evidence>
<keyword evidence="14" id="KW-1185">Reference proteome</keyword>
<dbReference type="Pfam" id="PF00999">
    <property type="entry name" value="Na_H_Exchanger"/>
    <property type="match status" value="1"/>
</dbReference>
<dbReference type="Gene3D" id="1.20.1530.20">
    <property type="match status" value="1"/>
</dbReference>
<dbReference type="InterPro" id="IPR038770">
    <property type="entry name" value="Na+/solute_symporter_sf"/>
</dbReference>
<keyword evidence="5 10" id="KW-0812">Transmembrane</keyword>
<keyword evidence="6" id="KW-0630">Potassium</keyword>
<dbReference type="Gene3D" id="3.30.70.1450">
    <property type="entry name" value="Regulator of K+ conductance, C-terminal domain"/>
    <property type="match status" value="1"/>
</dbReference>
<dbReference type="Proteomes" id="UP000218069">
    <property type="component" value="Unassembled WGS sequence"/>
</dbReference>
<evidence type="ECO:0000256" key="10">
    <source>
        <dbReference type="SAM" id="Phobius"/>
    </source>
</evidence>
<proteinExistence type="predicted"/>
<sequence>MPSVLQLTLILLASGVAGVVIFRYFGLPPILGYLAIGVLIGPNALALANDSATVKYLAEFGVVFLMFSIGLEFNLHKLRAMRTIVFGLGGSQVVLTMLLAVPASLLLNQIYPISWQAAIALGGALAMSSTAIVTKLIADRSELETEHGRNVIGILLFQDLAVVFLLILLPSLGKNPGDLVIALALAGIKIVVALTLIFVIGQTVMSRWFRLVTKLRSQELFMLNLLLIVLGMAGLTEYFGLSLALGAFLAGMLIAETPFRHQVEEDVKPFRDVLLGLFFITVGMLLDFEVIHQQWLLVLLLLAGPLILKFGLIALLSRAFGSSPGISIRTGLCLAQAGEFGFVLLNQIDGLDMIDPALSQAVLAAMLISMFGAPFLIQYSDRIAMRFASNEWLLQSLALTRVASKSVRSENHVLICGFGRSGQSLARMLDQEKIPYIALDMDLDRVKEAAAAGDNVVYGDASRENFLGAAGLSRAKAVVITYADTPATLKVLYQVERLRPGMTILVRTKDDADLLKLQAAGATEVVPELIEGSLMMASHVLLMMGVPMRKVVRRITKAREARYTLLRGYFRGADDADLQTTESWRLHSVTLLPESASIGKTLAELYLENEGVSVQAVRRKVGGADYVKLELTPTLTLEANDVLVLSGNSEATELAESKLL</sequence>
<dbReference type="GO" id="GO:0012505">
    <property type="term" value="C:endomembrane system"/>
    <property type="evidence" value="ECO:0007669"/>
    <property type="project" value="UniProtKB-SubCell"/>
</dbReference>
<dbReference type="AlphaFoldDB" id="A0A240DXC9"/>
<feature type="transmembrane region" description="Helical" evidence="10">
    <location>
        <begin position="295"/>
        <end position="320"/>
    </location>
</feature>
<feature type="domain" description="RCK N-terminal" evidence="11">
    <location>
        <begin position="410"/>
        <end position="527"/>
    </location>
</feature>
<dbReference type="FunFam" id="3.40.50.720:FF:000036">
    <property type="entry name" value="Glutathione-regulated potassium-efflux system protein KefB"/>
    <property type="match status" value="1"/>
</dbReference>
<dbReference type="GO" id="GO:0005886">
    <property type="term" value="C:plasma membrane"/>
    <property type="evidence" value="ECO:0007669"/>
    <property type="project" value="TreeGrafter"/>
</dbReference>
<feature type="transmembrane region" description="Helical" evidence="10">
    <location>
        <begin position="150"/>
        <end position="173"/>
    </location>
</feature>
<dbReference type="GO" id="GO:0008324">
    <property type="term" value="F:monoatomic cation transmembrane transporter activity"/>
    <property type="evidence" value="ECO:0007669"/>
    <property type="project" value="InterPro"/>
</dbReference>
<feature type="transmembrane region" description="Helical" evidence="10">
    <location>
        <begin position="6"/>
        <end position="25"/>
    </location>
</feature>
<organism evidence="13 14">
    <name type="scientific">Polynucleobacter meluiroseus</name>
    <dbReference type="NCBI Taxonomy" id="1938814"/>
    <lineage>
        <taxon>Bacteria</taxon>
        <taxon>Pseudomonadati</taxon>
        <taxon>Pseudomonadota</taxon>
        <taxon>Betaproteobacteria</taxon>
        <taxon>Burkholderiales</taxon>
        <taxon>Burkholderiaceae</taxon>
        <taxon>Polynucleobacter</taxon>
    </lineage>
</organism>
<dbReference type="RefSeq" id="WP_096671966.1">
    <property type="nucleotide sequence ID" value="NZ_OANS01000001.1"/>
</dbReference>
<feature type="transmembrane region" description="Helical" evidence="10">
    <location>
        <begin position="357"/>
        <end position="377"/>
    </location>
</feature>
<feature type="transmembrane region" description="Helical" evidence="10">
    <location>
        <begin position="270"/>
        <end position="288"/>
    </location>
</feature>
<feature type="transmembrane region" description="Helical" evidence="10">
    <location>
        <begin position="221"/>
        <end position="250"/>
    </location>
</feature>
<feature type="transmembrane region" description="Helical" evidence="10">
    <location>
        <begin position="30"/>
        <end position="48"/>
    </location>
</feature>
<dbReference type="PROSITE" id="PS51201">
    <property type="entry name" value="RCK_N"/>
    <property type="match status" value="1"/>
</dbReference>
<dbReference type="InterPro" id="IPR006037">
    <property type="entry name" value="RCK_C"/>
</dbReference>
<evidence type="ECO:0000256" key="8">
    <source>
        <dbReference type="ARBA" id="ARBA00023065"/>
    </source>
</evidence>
<dbReference type="PANTHER" id="PTHR46157:SF4">
    <property type="entry name" value="K(+) EFFLUX ANTIPORTER 3, CHLOROPLASTIC"/>
    <property type="match status" value="1"/>
</dbReference>
<keyword evidence="3" id="KW-0050">Antiport</keyword>
<dbReference type="PANTHER" id="PTHR46157">
    <property type="entry name" value="K(+) EFFLUX ANTIPORTER 3, CHLOROPLASTIC"/>
    <property type="match status" value="1"/>
</dbReference>
<keyword evidence="9 10" id="KW-0472">Membrane</keyword>
<comment type="subcellular location">
    <subcellularLocation>
        <location evidence="1">Endomembrane system</location>
        <topology evidence="1">Multi-pass membrane protein</topology>
    </subcellularLocation>
</comment>
<dbReference type="OrthoDB" id="9781411at2"/>
<dbReference type="SUPFAM" id="SSF116726">
    <property type="entry name" value="TrkA C-terminal domain-like"/>
    <property type="match status" value="1"/>
</dbReference>
<name>A0A240DXC9_9BURK</name>
<keyword evidence="2" id="KW-0813">Transport</keyword>
<evidence type="ECO:0000313" key="14">
    <source>
        <dbReference type="Proteomes" id="UP000218069"/>
    </source>
</evidence>
<accession>A0A240DXC9</accession>
<evidence type="ECO:0000256" key="3">
    <source>
        <dbReference type="ARBA" id="ARBA00022449"/>
    </source>
</evidence>
<dbReference type="InterPro" id="IPR036721">
    <property type="entry name" value="RCK_C_sf"/>
</dbReference>
<dbReference type="InterPro" id="IPR036291">
    <property type="entry name" value="NAD(P)-bd_dom_sf"/>
</dbReference>
<feature type="transmembrane region" description="Helical" evidence="10">
    <location>
        <begin position="54"/>
        <end position="73"/>
    </location>
</feature>
<evidence type="ECO:0000256" key="1">
    <source>
        <dbReference type="ARBA" id="ARBA00004127"/>
    </source>
</evidence>
<keyword evidence="7 10" id="KW-1133">Transmembrane helix</keyword>
<feature type="transmembrane region" description="Helical" evidence="10">
    <location>
        <begin position="85"/>
        <end position="107"/>
    </location>
</feature>
<feature type="domain" description="RCK C-terminal" evidence="12">
    <location>
        <begin position="573"/>
        <end position="660"/>
    </location>
</feature>
<feature type="transmembrane region" description="Helical" evidence="10">
    <location>
        <begin position="179"/>
        <end position="200"/>
    </location>
</feature>
<dbReference type="GO" id="GO:1902600">
    <property type="term" value="P:proton transmembrane transport"/>
    <property type="evidence" value="ECO:0007669"/>
    <property type="project" value="InterPro"/>
</dbReference>
<reference evidence="14" key="1">
    <citation type="submission" date="2017-08" db="EMBL/GenBank/DDBJ databases">
        <authorList>
            <person name="Varghese N."/>
            <person name="Submissions S."/>
        </authorList>
    </citation>
    <scope>NUCLEOTIDE SEQUENCE [LARGE SCALE GENOMIC DNA]</scope>
    <source>
        <strain evidence="14">AP-Melu-1000-B4</strain>
    </source>
</reference>
<evidence type="ECO:0000313" key="13">
    <source>
        <dbReference type="EMBL" id="SNX27848.1"/>
    </source>
</evidence>
<dbReference type="Pfam" id="PF02254">
    <property type="entry name" value="TrkA_N"/>
    <property type="match status" value="1"/>
</dbReference>
<evidence type="ECO:0000259" key="12">
    <source>
        <dbReference type="PROSITE" id="PS51202"/>
    </source>
</evidence>
<dbReference type="PROSITE" id="PS51202">
    <property type="entry name" value="RCK_C"/>
    <property type="match status" value="1"/>
</dbReference>
<evidence type="ECO:0000256" key="7">
    <source>
        <dbReference type="ARBA" id="ARBA00022989"/>
    </source>
</evidence>
<dbReference type="EMBL" id="OANS01000001">
    <property type="protein sequence ID" value="SNX27848.1"/>
    <property type="molecule type" value="Genomic_DNA"/>
</dbReference>
<dbReference type="SUPFAM" id="SSF51735">
    <property type="entry name" value="NAD(P)-binding Rossmann-fold domains"/>
    <property type="match status" value="1"/>
</dbReference>
<feature type="transmembrane region" description="Helical" evidence="10">
    <location>
        <begin position="113"/>
        <end position="138"/>
    </location>
</feature>
<evidence type="ECO:0000259" key="11">
    <source>
        <dbReference type="PROSITE" id="PS51201"/>
    </source>
</evidence>
<evidence type="ECO:0000256" key="5">
    <source>
        <dbReference type="ARBA" id="ARBA00022692"/>
    </source>
</evidence>
<dbReference type="Pfam" id="PF02080">
    <property type="entry name" value="TrkA_C"/>
    <property type="match status" value="1"/>
</dbReference>
<dbReference type="InterPro" id="IPR003148">
    <property type="entry name" value="RCK_N"/>
</dbReference>
<evidence type="ECO:0000256" key="2">
    <source>
        <dbReference type="ARBA" id="ARBA00022448"/>
    </source>
</evidence>
<dbReference type="GO" id="GO:0015297">
    <property type="term" value="F:antiporter activity"/>
    <property type="evidence" value="ECO:0007669"/>
    <property type="project" value="UniProtKB-KW"/>
</dbReference>